<evidence type="ECO:0000256" key="2">
    <source>
        <dbReference type="ARBA" id="ARBA00015915"/>
    </source>
</evidence>
<keyword evidence="4 7" id="KW-0732">Signal</keyword>
<dbReference type="InterPro" id="IPR006129">
    <property type="entry name" value="AdhesinB"/>
</dbReference>
<evidence type="ECO:0000256" key="3">
    <source>
        <dbReference type="ARBA" id="ARBA00022448"/>
    </source>
</evidence>
<keyword evidence="5" id="KW-0862">Zinc</keyword>
<dbReference type="Gene3D" id="3.40.50.1980">
    <property type="entry name" value="Nitrogenase molybdenum iron protein domain"/>
    <property type="match status" value="2"/>
</dbReference>
<name>A0A928YX73_9GAMM</name>
<evidence type="ECO:0000256" key="6">
    <source>
        <dbReference type="SAM" id="MobiDB-lite"/>
    </source>
</evidence>
<evidence type="ECO:0000313" key="9">
    <source>
        <dbReference type="Proteomes" id="UP000652567"/>
    </source>
</evidence>
<keyword evidence="3" id="KW-0813">Transport</keyword>
<feature type="signal peptide" evidence="7">
    <location>
        <begin position="1"/>
        <end position="24"/>
    </location>
</feature>
<evidence type="ECO:0000256" key="7">
    <source>
        <dbReference type="SAM" id="SignalP"/>
    </source>
</evidence>
<keyword evidence="5" id="KW-0864">Zinc transport</keyword>
<feature type="region of interest" description="Disordered" evidence="6">
    <location>
        <begin position="124"/>
        <end position="147"/>
    </location>
</feature>
<dbReference type="PANTHER" id="PTHR42953">
    <property type="entry name" value="HIGH-AFFINITY ZINC UPTAKE SYSTEM PROTEIN ZNUA-RELATED"/>
    <property type="match status" value="1"/>
</dbReference>
<dbReference type="InterPro" id="IPR050492">
    <property type="entry name" value="Bact_metal-bind_prot9"/>
</dbReference>
<dbReference type="EMBL" id="PRDL01000001">
    <property type="protein sequence ID" value="MBE8719053.1"/>
    <property type="molecule type" value="Genomic_DNA"/>
</dbReference>
<comment type="similarity">
    <text evidence="1">Belongs to the bacterial solute-binding protein 9 family.</text>
</comment>
<dbReference type="InterPro" id="IPR006127">
    <property type="entry name" value="ZnuA-like"/>
</dbReference>
<dbReference type="GO" id="GO:0007155">
    <property type="term" value="P:cell adhesion"/>
    <property type="evidence" value="ECO:0007669"/>
    <property type="project" value="InterPro"/>
</dbReference>
<comment type="caution">
    <text evidence="8">The sequence shown here is derived from an EMBL/GenBank/DDBJ whole genome shotgun (WGS) entry which is preliminary data.</text>
</comment>
<keyword evidence="9" id="KW-1185">Reference proteome</keyword>
<gene>
    <name evidence="8" type="ORF">C4F51_17895</name>
</gene>
<reference evidence="8" key="1">
    <citation type="submission" date="2018-07" db="EMBL/GenBank/DDBJ databases">
        <title>Genome assembly of strain Ka43.</title>
        <authorList>
            <person name="Kukolya J."/>
            <person name="Nagy I."/>
            <person name="Horvath B."/>
            <person name="Toth A."/>
        </authorList>
    </citation>
    <scope>NUCLEOTIDE SEQUENCE</scope>
    <source>
        <strain evidence="8">KB43</strain>
    </source>
</reference>
<dbReference type="AlphaFoldDB" id="A0A928YX73"/>
<keyword evidence="5" id="KW-0406">Ion transport</keyword>
<dbReference type="PANTHER" id="PTHR42953:SF3">
    <property type="entry name" value="HIGH-AFFINITY ZINC UPTAKE SYSTEM PROTEIN ZNUA"/>
    <property type="match status" value="1"/>
</dbReference>
<dbReference type="GO" id="GO:0046872">
    <property type="term" value="F:metal ion binding"/>
    <property type="evidence" value="ECO:0007669"/>
    <property type="project" value="InterPro"/>
</dbReference>
<dbReference type="RefSeq" id="WP_193912113.1">
    <property type="nucleotide sequence ID" value="NZ_PRDL01000001.1"/>
</dbReference>
<evidence type="ECO:0000256" key="5">
    <source>
        <dbReference type="ARBA" id="ARBA00022906"/>
    </source>
</evidence>
<dbReference type="Proteomes" id="UP000652567">
    <property type="component" value="Unassembled WGS sequence"/>
</dbReference>
<dbReference type="PRINTS" id="PR00691">
    <property type="entry name" value="ADHESINB"/>
</dbReference>
<proteinExistence type="inferred from homology"/>
<sequence>MFSFPAGRSSLALTFSLLFTSAMAQADIQVLSSIKPLALIAAEVVGDKGEAVTLLPVAASPHDYPLKVSDIRRLREADLVLWVGKELEGFLYRPLANVDRNKQMAVFDLKSLYWPKAVEGDDHDHDDHHHHDHGHDHHHHHDGKDPHLWLDPRNAGVIATELAARLAVIDPQNASVFAENARRFAAKIEKIDSALQKQLQPVRNKGFAVYHEGYQHFVDRYQLLQVGYVTYSPEQRPGAKHLYQLRQKLQGEAVCLFTEPYYDQRIARELGQELSLKIGVLDPIGDDNVVSYQQLIENMAKDFSACLE</sequence>
<evidence type="ECO:0000256" key="1">
    <source>
        <dbReference type="ARBA" id="ARBA00011028"/>
    </source>
</evidence>
<evidence type="ECO:0000313" key="8">
    <source>
        <dbReference type="EMBL" id="MBE8719053.1"/>
    </source>
</evidence>
<protein>
    <recommendedName>
        <fullName evidence="2">High-affinity zinc uptake system protein ZnuA</fullName>
    </recommendedName>
</protein>
<organism evidence="8 9">
    <name type="scientific">Cellvibrio polysaccharolyticus</name>
    <dbReference type="NCBI Taxonomy" id="2082724"/>
    <lineage>
        <taxon>Bacteria</taxon>
        <taxon>Pseudomonadati</taxon>
        <taxon>Pseudomonadota</taxon>
        <taxon>Gammaproteobacteria</taxon>
        <taxon>Cellvibrionales</taxon>
        <taxon>Cellvibrionaceae</taxon>
        <taxon>Cellvibrio</taxon>
    </lineage>
</organism>
<dbReference type="Pfam" id="PF01297">
    <property type="entry name" value="ZnuA"/>
    <property type="match status" value="1"/>
</dbReference>
<feature type="compositionally biased region" description="Basic and acidic residues" evidence="6">
    <location>
        <begin position="124"/>
        <end position="135"/>
    </location>
</feature>
<dbReference type="SUPFAM" id="SSF53807">
    <property type="entry name" value="Helical backbone' metal receptor"/>
    <property type="match status" value="1"/>
</dbReference>
<dbReference type="GO" id="GO:0006829">
    <property type="term" value="P:zinc ion transport"/>
    <property type="evidence" value="ECO:0007669"/>
    <property type="project" value="UniProtKB-KW"/>
</dbReference>
<feature type="chain" id="PRO_5037288440" description="High-affinity zinc uptake system protein ZnuA" evidence="7">
    <location>
        <begin position="25"/>
        <end position="308"/>
    </location>
</feature>
<accession>A0A928YX73</accession>
<evidence type="ECO:0000256" key="4">
    <source>
        <dbReference type="ARBA" id="ARBA00022729"/>
    </source>
</evidence>